<gene>
    <name evidence="3" type="ORF">A1Q1_07917</name>
</gene>
<dbReference type="PROSITE" id="PS50231">
    <property type="entry name" value="RICIN_B_LECTIN"/>
    <property type="match status" value="1"/>
</dbReference>
<evidence type="ECO:0000313" key="4">
    <source>
        <dbReference type="Proteomes" id="UP000002748"/>
    </source>
</evidence>
<evidence type="ECO:0000313" key="3">
    <source>
        <dbReference type="EMBL" id="EJT50944.1"/>
    </source>
</evidence>
<evidence type="ECO:0000256" key="1">
    <source>
        <dbReference type="SAM" id="SignalP"/>
    </source>
</evidence>
<proteinExistence type="predicted"/>
<dbReference type="KEGG" id="tasa:A1Q1_07917"/>
<dbReference type="CDD" id="cd00161">
    <property type="entry name" value="beta-trefoil_Ricin-like"/>
    <property type="match status" value="1"/>
</dbReference>
<comment type="caution">
    <text evidence="3">The sequence shown here is derived from an EMBL/GenBank/DDBJ whole genome shotgun (WGS) entry which is preliminary data.</text>
</comment>
<name>J6F1V2_TRIAS</name>
<accession>J6F1V2</accession>
<dbReference type="Proteomes" id="UP000002748">
    <property type="component" value="Unassembled WGS sequence"/>
</dbReference>
<organism evidence="3 4">
    <name type="scientific">Trichosporon asahii var. asahii (strain ATCC 90039 / CBS 2479 / JCM 2466 / KCTC 7840 / NBRC 103889/ NCYC 2677 / UAMH 7654)</name>
    <name type="common">Yeast</name>
    <dbReference type="NCBI Taxonomy" id="1186058"/>
    <lineage>
        <taxon>Eukaryota</taxon>
        <taxon>Fungi</taxon>
        <taxon>Dikarya</taxon>
        <taxon>Basidiomycota</taxon>
        <taxon>Agaricomycotina</taxon>
        <taxon>Tremellomycetes</taxon>
        <taxon>Trichosporonales</taxon>
        <taxon>Trichosporonaceae</taxon>
        <taxon>Trichosporon</taxon>
    </lineage>
</organism>
<keyword evidence="1" id="KW-0732">Signal</keyword>
<feature type="chain" id="PRO_5003788167" description="Ricin B lectin domain-containing protein" evidence="1">
    <location>
        <begin position="17"/>
        <end position="153"/>
    </location>
</feature>
<dbReference type="SUPFAM" id="SSF50370">
    <property type="entry name" value="Ricin B-like lectins"/>
    <property type="match status" value="1"/>
</dbReference>
<dbReference type="GeneID" id="25991429"/>
<sequence length="153" mass="16676">MFTLLIALTAASSALGQALPQNGPIKRQGANVCLDNTWGDLTDGNQIQVYECFDTAPNQQWTWEPSRKVNNEQFFHLKFGDKCVGFQIPSTGNAAGAHVAIAPCDSDKWQLDWRWAGENICSTGNRCMEVGKGNNDKVTIGSCPTPFVVPDQA</sequence>
<feature type="domain" description="Ricin B lectin" evidence="2">
    <location>
        <begin position="22"/>
        <end position="143"/>
    </location>
</feature>
<evidence type="ECO:0000259" key="2">
    <source>
        <dbReference type="Pfam" id="PF00652"/>
    </source>
</evidence>
<dbReference type="AlphaFoldDB" id="J6F1V2"/>
<dbReference type="RefSeq" id="XP_014182376.1">
    <property type="nucleotide sequence ID" value="XM_014326901.1"/>
</dbReference>
<protein>
    <recommendedName>
        <fullName evidence="2">Ricin B lectin domain-containing protein</fullName>
    </recommendedName>
</protein>
<dbReference type="EMBL" id="ALBS01000080">
    <property type="protein sequence ID" value="EJT50944.1"/>
    <property type="molecule type" value="Genomic_DNA"/>
</dbReference>
<dbReference type="VEuPathDB" id="FungiDB:A1Q1_07917"/>
<dbReference type="HOGENOM" id="CLU_1714614_0_0_1"/>
<feature type="signal peptide" evidence="1">
    <location>
        <begin position="1"/>
        <end position="16"/>
    </location>
</feature>
<dbReference type="InterPro" id="IPR035992">
    <property type="entry name" value="Ricin_B-like_lectins"/>
</dbReference>
<dbReference type="InterPro" id="IPR000772">
    <property type="entry name" value="Ricin_B_lectin"/>
</dbReference>
<reference evidence="3 4" key="1">
    <citation type="journal article" date="2012" name="Eukaryot. Cell">
        <title>Draft genome sequence of CBS 2479, the standard type strain of Trichosporon asahii.</title>
        <authorList>
            <person name="Yang R.Y."/>
            <person name="Li H.T."/>
            <person name="Zhu H."/>
            <person name="Zhou G.P."/>
            <person name="Wang M."/>
            <person name="Wang L."/>
        </authorList>
    </citation>
    <scope>NUCLEOTIDE SEQUENCE [LARGE SCALE GENOMIC DNA]</scope>
    <source>
        <strain evidence="4">ATCC 90039 / CBS 2479 / JCM 2466 / KCTC 7840 / NCYC 2677 / UAMH 7654</strain>
    </source>
</reference>
<dbReference type="Pfam" id="PF00652">
    <property type="entry name" value="Ricin_B_lectin"/>
    <property type="match status" value="1"/>
</dbReference>
<dbReference type="OrthoDB" id="6770063at2759"/>
<dbReference type="Gene3D" id="2.80.10.50">
    <property type="match status" value="1"/>
</dbReference>